<dbReference type="Proteomes" id="UP000321034">
    <property type="component" value="Unassembled WGS sequence"/>
</dbReference>
<name>A0A5C8I4V6_9MICO</name>
<dbReference type="GO" id="GO:0016747">
    <property type="term" value="F:acyltransferase activity, transferring groups other than amino-acyl groups"/>
    <property type="evidence" value="ECO:0007669"/>
    <property type="project" value="TreeGrafter"/>
</dbReference>
<proteinExistence type="predicted"/>
<organism evidence="1 2">
    <name type="scientific">Microbacterium hatanonis</name>
    <dbReference type="NCBI Taxonomy" id="404366"/>
    <lineage>
        <taxon>Bacteria</taxon>
        <taxon>Bacillati</taxon>
        <taxon>Actinomycetota</taxon>
        <taxon>Actinomycetes</taxon>
        <taxon>Micrococcales</taxon>
        <taxon>Microbacteriaceae</taxon>
        <taxon>Microbacterium</taxon>
    </lineage>
</organism>
<dbReference type="AlphaFoldDB" id="A0A5C8I4V6"/>
<sequence>MDQTTALTLVGAEELSPRLREITLQTKALATPVDFPLGANPSGETKVRVLLPANYGNHADRRYPVLYLLHGGTENYTAWTTPDAGGRTEELTEGDELIVVMPDGGFAGGYSDWYNAGSYGPPQWATYHLDQLIPWVDATFRTIDDRSGRAIAGLSMGGAALRYAAYRPDLFCATASFSGDIDILQPESEWRNDGKFVAGLIWGDPDQQELRWRRMNGPDLAANLVNTDIALYAGDTGAPESTFISAAAEAMHSRLLELGIEHHYTRYEGYGHDWQTFNRAFGEWLPLMRTALIEADPAPGTFVYETADKHFEIFGWRVDLDGAEGFTRLEKHSDKRLTLNGVGDATVSFPLQMGRDGLAAVTVIDSDGDERALKVTSPRDGLERSSVTVSLQDGAAEVVFG</sequence>
<comment type="caution">
    <text evidence="1">The sequence shown here is derived from an EMBL/GenBank/DDBJ whole genome shotgun (WGS) entry which is preliminary data.</text>
</comment>
<dbReference type="InterPro" id="IPR000801">
    <property type="entry name" value="Esterase-like"/>
</dbReference>
<dbReference type="PANTHER" id="PTHR48098">
    <property type="entry name" value="ENTEROCHELIN ESTERASE-RELATED"/>
    <property type="match status" value="1"/>
</dbReference>
<dbReference type="Pfam" id="PF00756">
    <property type="entry name" value="Esterase"/>
    <property type="match status" value="1"/>
</dbReference>
<dbReference type="InterPro" id="IPR029058">
    <property type="entry name" value="AB_hydrolase_fold"/>
</dbReference>
<protein>
    <submittedName>
        <fullName evidence="1">Esterase family protein</fullName>
    </submittedName>
</protein>
<dbReference type="EMBL" id="VRSV01000001">
    <property type="protein sequence ID" value="TXK13094.1"/>
    <property type="molecule type" value="Genomic_DNA"/>
</dbReference>
<dbReference type="Gene3D" id="3.40.50.1820">
    <property type="entry name" value="alpha/beta hydrolase"/>
    <property type="match status" value="1"/>
</dbReference>
<gene>
    <name evidence="1" type="ORF">FVP77_06625</name>
</gene>
<dbReference type="SUPFAM" id="SSF53474">
    <property type="entry name" value="alpha/beta-Hydrolases"/>
    <property type="match status" value="1"/>
</dbReference>
<evidence type="ECO:0000313" key="2">
    <source>
        <dbReference type="Proteomes" id="UP000321034"/>
    </source>
</evidence>
<accession>A0A5C8I4V6</accession>
<dbReference type="InterPro" id="IPR050583">
    <property type="entry name" value="Mycobacterial_A85_antigen"/>
</dbReference>
<reference evidence="1 2" key="1">
    <citation type="submission" date="2019-08" db="EMBL/GenBank/DDBJ databases">
        <authorList>
            <person name="Dong K."/>
        </authorList>
    </citation>
    <scope>NUCLEOTIDE SEQUENCE [LARGE SCALE GENOMIC DNA]</scope>
    <source>
        <strain evidence="1 2">JCM14558</strain>
    </source>
</reference>
<keyword evidence="2" id="KW-1185">Reference proteome</keyword>
<dbReference type="RefSeq" id="WP_147893775.1">
    <property type="nucleotide sequence ID" value="NZ_BAAANR010000001.1"/>
</dbReference>
<evidence type="ECO:0000313" key="1">
    <source>
        <dbReference type="EMBL" id="TXK13094.1"/>
    </source>
</evidence>
<dbReference type="PANTHER" id="PTHR48098:SF1">
    <property type="entry name" value="DIACYLGLYCEROL ACYLTRANSFERASE_MYCOLYLTRANSFERASE AG85A"/>
    <property type="match status" value="1"/>
</dbReference>
<dbReference type="OrthoDB" id="184858at2"/>